<feature type="transmembrane region" description="Helical" evidence="1">
    <location>
        <begin position="34"/>
        <end position="56"/>
    </location>
</feature>
<dbReference type="InterPro" id="IPR007437">
    <property type="entry name" value="DUF486"/>
</dbReference>
<dbReference type="SUPFAM" id="SSF103481">
    <property type="entry name" value="Multidrug resistance efflux transporter EmrE"/>
    <property type="match status" value="1"/>
</dbReference>
<reference evidence="2 3" key="1">
    <citation type="submission" date="2024-06" db="EMBL/GenBank/DDBJ databases">
        <title>Novosphingobium rhizovicinus M1R2S20.</title>
        <authorList>
            <person name="Sun J.-Q."/>
        </authorList>
    </citation>
    <scope>NUCLEOTIDE SEQUENCE [LARGE SCALE GENOMIC DNA]</scope>
    <source>
        <strain evidence="2 3">M1R2S20</strain>
    </source>
</reference>
<evidence type="ECO:0000313" key="2">
    <source>
        <dbReference type="EMBL" id="MEW9853687.1"/>
    </source>
</evidence>
<dbReference type="InterPro" id="IPR037185">
    <property type="entry name" value="EmrE-like"/>
</dbReference>
<comment type="caution">
    <text evidence="2">The sequence shown here is derived from an EMBL/GenBank/DDBJ whole genome shotgun (WGS) entry which is preliminary data.</text>
</comment>
<protein>
    <submittedName>
        <fullName evidence="2">DMT family protein</fullName>
    </submittedName>
</protein>
<proteinExistence type="predicted"/>
<dbReference type="Proteomes" id="UP001556118">
    <property type="component" value="Unassembled WGS sequence"/>
</dbReference>
<name>A0ABV3R768_9SPHN</name>
<accession>A0ABV3R768</accession>
<organism evidence="2 3">
    <name type="scientific">Novosphingobium rhizovicinum</name>
    <dbReference type="NCBI Taxonomy" id="3228928"/>
    <lineage>
        <taxon>Bacteria</taxon>
        <taxon>Pseudomonadati</taxon>
        <taxon>Pseudomonadota</taxon>
        <taxon>Alphaproteobacteria</taxon>
        <taxon>Sphingomonadales</taxon>
        <taxon>Sphingomonadaceae</taxon>
        <taxon>Novosphingobium</taxon>
    </lineage>
</organism>
<evidence type="ECO:0000313" key="3">
    <source>
        <dbReference type="Proteomes" id="UP001556118"/>
    </source>
</evidence>
<feature type="transmembrane region" description="Helical" evidence="1">
    <location>
        <begin position="6"/>
        <end position="27"/>
    </location>
</feature>
<keyword evidence="1" id="KW-0812">Transmembrane</keyword>
<dbReference type="EMBL" id="JBFNXR010000012">
    <property type="protein sequence ID" value="MEW9853687.1"/>
    <property type="molecule type" value="Genomic_DNA"/>
</dbReference>
<keyword evidence="1" id="KW-0472">Membrane</keyword>
<sequence>MGGWTWIAPVVLLAGSNLLMNTAWYLHLKMPGKALWIAVLMSWGIAFFEYCLAVPANRIGSAVYSLGQLKIMQEAFSLLAFVLVAWSLFGQKPGWNEVVGFALVGAGAWFIFKGPLG</sequence>
<keyword evidence="3" id="KW-1185">Reference proteome</keyword>
<gene>
    <name evidence="2" type="ORF">ABUH87_00565</name>
</gene>
<dbReference type="PANTHER" id="PTHR38482">
    <property type="entry name" value="DMT FAMILY PROTEIN"/>
    <property type="match status" value="1"/>
</dbReference>
<evidence type="ECO:0000256" key="1">
    <source>
        <dbReference type="SAM" id="Phobius"/>
    </source>
</evidence>
<feature type="transmembrane region" description="Helical" evidence="1">
    <location>
        <begin position="94"/>
        <end position="112"/>
    </location>
</feature>
<keyword evidence="1" id="KW-1133">Transmembrane helix</keyword>
<dbReference type="RefSeq" id="WP_367767851.1">
    <property type="nucleotide sequence ID" value="NZ_JBFNXR010000012.1"/>
</dbReference>
<feature type="transmembrane region" description="Helical" evidence="1">
    <location>
        <begin position="71"/>
        <end position="89"/>
    </location>
</feature>
<dbReference type="Pfam" id="PF04342">
    <property type="entry name" value="DMT_6"/>
    <property type="match status" value="1"/>
</dbReference>
<dbReference type="PANTHER" id="PTHR38482:SF1">
    <property type="entry name" value="DMT FAMILY PROTEIN"/>
    <property type="match status" value="1"/>
</dbReference>